<dbReference type="FunFam" id="4.10.910.10:FF:000004">
    <property type="entry name" value="Small subunit ribosomal protein S13"/>
    <property type="match status" value="1"/>
</dbReference>
<accession>A0A9P3G9J6</accession>
<keyword evidence="5 8" id="KW-0687">Ribonucleoprotein</keyword>
<proteinExistence type="inferred from homology"/>
<evidence type="ECO:0000256" key="6">
    <source>
        <dbReference type="ARBA" id="ARBA00037226"/>
    </source>
</evidence>
<feature type="region of interest" description="Disordered" evidence="9">
    <location>
        <begin position="79"/>
        <end position="102"/>
    </location>
</feature>
<dbReference type="Proteomes" id="UP000703269">
    <property type="component" value="Unassembled WGS sequence"/>
</dbReference>
<comment type="subcellular location">
    <subcellularLocation>
        <location evidence="1">Mitochondrion</location>
    </subcellularLocation>
</comment>
<protein>
    <recommendedName>
        <fullName evidence="7">Small ribosomal subunit protein uS13m</fullName>
    </recommendedName>
</protein>
<keyword evidence="3 8" id="KW-0689">Ribosomal protein</keyword>
<evidence type="ECO:0000256" key="1">
    <source>
        <dbReference type="ARBA" id="ARBA00004173"/>
    </source>
</evidence>
<evidence type="ECO:0000256" key="9">
    <source>
        <dbReference type="SAM" id="MobiDB-lite"/>
    </source>
</evidence>
<dbReference type="Pfam" id="PF00416">
    <property type="entry name" value="Ribosomal_S13"/>
    <property type="match status" value="1"/>
</dbReference>
<evidence type="ECO:0000313" key="10">
    <source>
        <dbReference type="EMBL" id="GJE90706.1"/>
    </source>
</evidence>
<dbReference type="PANTHER" id="PTHR10871:SF1">
    <property type="entry name" value="SMALL RIBOSOMAL SUBUNIT PROTEIN US13M"/>
    <property type="match status" value="1"/>
</dbReference>
<dbReference type="GO" id="GO:0003723">
    <property type="term" value="F:RNA binding"/>
    <property type="evidence" value="ECO:0007669"/>
    <property type="project" value="InterPro"/>
</dbReference>
<evidence type="ECO:0000256" key="8">
    <source>
        <dbReference type="RuleBase" id="RU003830"/>
    </source>
</evidence>
<dbReference type="InterPro" id="IPR027437">
    <property type="entry name" value="Rbsml_uS13_C"/>
</dbReference>
<dbReference type="PROSITE" id="PS50159">
    <property type="entry name" value="RIBOSOMAL_S13_2"/>
    <property type="match status" value="1"/>
</dbReference>
<reference evidence="10 11" key="1">
    <citation type="submission" date="2021-08" db="EMBL/GenBank/DDBJ databases">
        <title>Draft Genome Sequence of Phanerochaete sordida strain YK-624.</title>
        <authorList>
            <person name="Mori T."/>
            <person name="Dohra H."/>
            <person name="Suzuki T."/>
            <person name="Kawagishi H."/>
            <person name="Hirai H."/>
        </authorList>
    </citation>
    <scope>NUCLEOTIDE SEQUENCE [LARGE SCALE GENOMIC DNA]</scope>
    <source>
        <strain evidence="10 11">YK-624</strain>
    </source>
</reference>
<gene>
    <name evidence="10" type="ORF">PsYK624_068500</name>
</gene>
<evidence type="ECO:0000256" key="4">
    <source>
        <dbReference type="ARBA" id="ARBA00023128"/>
    </source>
</evidence>
<comment type="similarity">
    <text evidence="2 8">Belongs to the universal ribosomal protein uS13 family.</text>
</comment>
<keyword evidence="4" id="KW-0496">Mitochondrion</keyword>
<dbReference type="InterPro" id="IPR010979">
    <property type="entry name" value="Ribosomal_uS13-like_H2TH"/>
</dbReference>
<comment type="function">
    <text evidence="6">Component of the mitochondrial ribosome (mitoribosome), a dedicated translation machinery responsible for the synthesis of mitochondrial genome-encoded proteins, including at least some of the essential transmembrane subunits of the mitochondrial respiratory chain. The mitoribosomes are attached to the mitochondrial inner membrane and translation products are cotranslationally integrated into the membrane.</text>
</comment>
<evidence type="ECO:0000256" key="5">
    <source>
        <dbReference type="ARBA" id="ARBA00023274"/>
    </source>
</evidence>
<evidence type="ECO:0000256" key="7">
    <source>
        <dbReference type="ARBA" id="ARBA00040757"/>
    </source>
</evidence>
<dbReference type="AlphaFoldDB" id="A0A9P3G9J6"/>
<dbReference type="PANTHER" id="PTHR10871">
    <property type="entry name" value="30S RIBOSOMAL PROTEIN S13/40S RIBOSOMAL PROTEIN S18"/>
    <property type="match status" value="1"/>
</dbReference>
<dbReference type="GO" id="GO:0015935">
    <property type="term" value="C:small ribosomal subunit"/>
    <property type="evidence" value="ECO:0007669"/>
    <property type="project" value="TreeGrafter"/>
</dbReference>
<organism evidence="10 11">
    <name type="scientific">Phanerochaete sordida</name>
    <dbReference type="NCBI Taxonomy" id="48140"/>
    <lineage>
        <taxon>Eukaryota</taxon>
        <taxon>Fungi</taxon>
        <taxon>Dikarya</taxon>
        <taxon>Basidiomycota</taxon>
        <taxon>Agaricomycotina</taxon>
        <taxon>Agaricomycetes</taxon>
        <taxon>Polyporales</taxon>
        <taxon>Phanerochaetaceae</taxon>
        <taxon>Phanerochaete</taxon>
    </lineage>
</organism>
<comment type="caution">
    <text evidence="10">The sequence shown here is derived from an EMBL/GenBank/DDBJ whole genome shotgun (WGS) entry which is preliminary data.</text>
</comment>
<dbReference type="SUPFAM" id="SSF46946">
    <property type="entry name" value="S13-like H2TH domain"/>
    <property type="match status" value="1"/>
</dbReference>
<dbReference type="Gene3D" id="4.10.910.10">
    <property type="entry name" value="30s ribosomal protein s13, domain 2"/>
    <property type="match status" value="1"/>
</dbReference>
<dbReference type="EMBL" id="BPQB01000018">
    <property type="protein sequence ID" value="GJE90706.1"/>
    <property type="molecule type" value="Genomic_DNA"/>
</dbReference>
<evidence type="ECO:0000313" key="11">
    <source>
        <dbReference type="Proteomes" id="UP000703269"/>
    </source>
</evidence>
<dbReference type="GO" id="GO:0003735">
    <property type="term" value="F:structural constituent of ribosome"/>
    <property type="evidence" value="ECO:0007669"/>
    <property type="project" value="InterPro"/>
</dbReference>
<dbReference type="Gene3D" id="1.10.8.50">
    <property type="match status" value="1"/>
</dbReference>
<keyword evidence="11" id="KW-1185">Reference proteome</keyword>
<evidence type="ECO:0000256" key="2">
    <source>
        <dbReference type="ARBA" id="ARBA00008080"/>
    </source>
</evidence>
<feature type="compositionally biased region" description="Pro residues" evidence="9">
    <location>
        <begin position="83"/>
        <end position="94"/>
    </location>
</feature>
<dbReference type="GO" id="GO:0006412">
    <property type="term" value="P:translation"/>
    <property type="evidence" value="ECO:0007669"/>
    <property type="project" value="InterPro"/>
</dbReference>
<sequence>MHVLGILLPDSHLARHALQNFFGIGPKIAHRVCARMQIHDRCKVRDLTQQQQTALTAFLSSPTTYPVPQRVPLASLDFKGPTPSKPLLPSPPARPVSQVGSKDPLSTLKIETELRKEIRDNIQHQRMIGSYVGRRHAAHLPVRGQRTRTNAKIAKRLNSVERRL</sequence>
<name>A0A9P3G9J6_9APHY</name>
<dbReference type="OrthoDB" id="525520at2759"/>
<evidence type="ECO:0000256" key="3">
    <source>
        <dbReference type="ARBA" id="ARBA00022980"/>
    </source>
</evidence>
<dbReference type="PIRSF" id="PIRSF002134">
    <property type="entry name" value="Ribosomal_S13"/>
    <property type="match status" value="1"/>
</dbReference>
<dbReference type="GO" id="GO:0005739">
    <property type="term" value="C:mitochondrion"/>
    <property type="evidence" value="ECO:0007669"/>
    <property type="project" value="UniProtKB-SubCell"/>
</dbReference>
<dbReference type="InterPro" id="IPR001892">
    <property type="entry name" value="Ribosomal_uS13"/>
</dbReference>